<evidence type="ECO:0000259" key="2">
    <source>
        <dbReference type="Pfam" id="PF18804"/>
    </source>
</evidence>
<organism evidence="3 4">
    <name type="scientific">Cirrhinus molitorella</name>
    <name type="common">mud carp</name>
    <dbReference type="NCBI Taxonomy" id="172907"/>
    <lineage>
        <taxon>Eukaryota</taxon>
        <taxon>Metazoa</taxon>
        <taxon>Chordata</taxon>
        <taxon>Craniata</taxon>
        <taxon>Vertebrata</taxon>
        <taxon>Euteleostomi</taxon>
        <taxon>Actinopterygii</taxon>
        <taxon>Neopterygii</taxon>
        <taxon>Teleostei</taxon>
        <taxon>Ostariophysi</taxon>
        <taxon>Cypriniformes</taxon>
        <taxon>Cyprinidae</taxon>
        <taxon>Labeoninae</taxon>
        <taxon>Labeonini</taxon>
        <taxon>Cirrhinus</taxon>
    </lineage>
</organism>
<keyword evidence="4" id="KW-1185">Reference proteome</keyword>
<evidence type="ECO:0000256" key="1">
    <source>
        <dbReference type="SAM" id="MobiDB-lite"/>
    </source>
</evidence>
<dbReference type="Proteomes" id="UP001558613">
    <property type="component" value="Unassembled WGS sequence"/>
</dbReference>
<reference evidence="3 4" key="1">
    <citation type="submission" date="2023-09" db="EMBL/GenBank/DDBJ databases">
        <authorList>
            <person name="Wang M."/>
        </authorList>
    </citation>
    <scope>NUCLEOTIDE SEQUENCE [LARGE SCALE GENOMIC DNA]</scope>
    <source>
        <strain evidence="3">GT-2023</strain>
        <tissue evidence="3">Liver</tissue>
    </source>
</reference>
<feature type="domain" description="CxC3 like cysteine cluster" evidence="2">
    <location>
        <begin position="2"/>
        <end position="71"/>
    </location>
</feature>
<feature type="compositionally biased region" description="Low complexity" evidence="1">
    <location>
        <begin position="502"/>
        <end position="521"/>
    </location>
</feature>
<feature type="region of interest" description="Disordered" evidence="1">
    <location>
        <begin position="413"/>
        <end position="577"/>
    </location>
</feature>
<dbReference type="InterPro" id="IPR040564">
    <property type="entry name" value="CxC3-like"/>
</dbReference>
<sequence length="657" mass="72729">MNGRYNLFLPSVNCSCGKTLPVTISDLVESGYWPATVNFETLYLVDLFTTYEDLKITAPGMSRQAFVSMLECCTKLFGRSGKICGDTMQRAFLEWAYAKFEVDKLSQVQHFQCPACTPSMLAVAVDGNRKLYRFKSQPGPDGFFDGVFLANDAEVSSFVDYIHGTTGHNPGKGRCGAGQWTAARESANKSASKLDEEGVEVAVCRHGVLLKGLNMFRGEIFAYPLYLQKQLASQTVQFFCSDVVCKYWPYLQKVVDHCPELEDLLNMRPFLSIMHAKAHSWMCELNGGTQSRGAGTTIEREVEQVNSFLSQVAICSKYMSKAVRTDMLTIQASGWNKRKAENLDRTLAKRYIKVEKLNTLGYKAIVFIGKKTNKQKTWSAQVLQPKWQLSEQSEKCLDRMKALYELLINGCTNQQPTTSPPPIQSTIQPTTSPPPIQSTIQLTTSPPPIQSTIQPTTSPPPIQSTIQPTTSPPPIQSTIQPTTSPPPIQSTIQPTTSPPPIQSTIQLTTSPPPIQSTIQPTTSPPPIQPTIQPTTSPPPIQSTIQPTTSPPPIQSTIQPTTSPPPIQSTIQPTTSPPPIQSTIQLTTSPPILPITEPPQQKRECNHGILEGEPYYPVKRVIRCKKQKGIQMKLVEWEPCSLCVLKCPWALFERVPHL</sequence>
<proteinExistence type="predicted"/>
<accession>A0ABR3MR41</accession>
<dbReference type="EMBL" id="JAYMGO010000010">
    <property type="protein sequence ID" value="KAL1267089.1"/>
    <property type="molecule type" value="Genomic_DNA"/>
</dbReference>
<protein>
    <recommendedName>
        <fullName evidence="2">CxC3 like cysteine cluster domain-containing protein</fullName>
    </recommendedName>
</protein>
<dbReference type="InterPro" id="IPR040521">
    <property type="entry name" value="KDZ"/>
</dbReference>
<dbReference type="PANTHER" id="PTHR33104:SF2">
    <property type="entry name" value="CXC3 LIKE CYSTEINE CLUSTER DOMAIN-CONTAINING PROTEIN"/>
    <property type="match status" value="1"/>
</dbReference>
<dbReference type="Pfam" id="PF18758">
    <property type="entry name" value="KDZ"/>
    <property type="match status" value="1"/>
</dbReference>
<dbReference type="Pfam" id="PF18804">
    <property type="entry name" value="CxC3"/>
    <property type="match status" value="1"/>
</dbReference>
<evidence type="ECO:0000313" key="3">
    <source>
        <dbReference type="EMBL" id="KAL1267089.1"/>
    </source>
</evidence>
<evidence type="ECO:0000313" key="4">
    <source>
        <dbReference type="Proteomes" id="UP001558613"/>
    </source>
</evidence>
<dbReference type="PANTHER" id="PTHR33104">
    <property type="entry name" value="SI:DKEY-29D5.2"/>
    <property type="match status" value="1"/>
</dbReference>
<gene>
    <name evidence="3" type="ORF">QQF64_002764</name>
</gene>
<name>A0ABR3MR41_9TELE</name>
<feature type="compositionally biased region" description="Low complexity" evidence="1">
    <location>
        <begin position="437"/>
        <end position="456"/>
    </location>
</feature>
<comment type="caution">
    <text evidence="3">The sequence shown here is derived from an EMBL/GenBank/DDBJ whole genome shotgun (WGS) entry which is preliminary data.</text>
</comment>
<feature type="non-terminal residue" evidence="3">
    <location>
        <position position="657"/>
    </location>
</feature>